<evidence type="ECO:0000256" key="7">
    <source>
        <dbReference type="SAM" id="Phobius"/>
    </source>
</evidence>
<feature type="transmembrane region" description="Helical" evidence="7">
    <location>
        <begin position="593"/>
        <end position="613"/>
    </location>
</feature>
<evidence type="ECO:0000256" key="1">
    <source>
        <dbReference type="ARBA" id="ARBA00004141"/>
    </source>
</evidence>
<dbReference type="RefSeq" id="XP_062640599.1">
    <property type="nucleotide sequence ID" value="XM_062782818.1"/>
</dbReference>
<feature type="compositionally biased region" description="Polar residues" evidence="6">
    <location>
        <begin position="87"/>
        <end position="97"/>
    </location>
</feature>
<comment type="subcellular location">
    <subcellularLocation>
        <location evidence="1">Membrane</location>
        <topology evidence="1">Multi-pass membrane protein</topology>
    </subcellularLocation>
</comment>
<dbReference type="AlphaFoldDB" id="A0AAN6V9B7"/>
<dbReference type="CDD" id="cd14475">
    <property type="entry name" value="SPX_SYG1_like"/>
    <property type="match status" value="1"/>
</dbReference>
<keyword evidence="11" id="KW-1185">Reference proteome</keyword>
<evidence type="ECO:0000259" key="8">
    <source>
        <dbReference type="PROSITE" id="PS51380"/>
    </source>
</evidence>
<dbReference type="Pfam" id="PF03105">
    <property type="entry name" value="SPX"/>
    <property type="match status" value="1"/>
</dbReference>
<keyword evidence="3 7" id="KW-0812">Transmembrane</keyword>
<feature type="transmembrane region" description="Helical" evidence="7">
    <location>
        <begin position="783"/>
        <end position="806"/>
    </location>
</feature>
<evidence type="ECO:0000256" key="4">
    <source>
        <dbReference type="ARBA" id="ARBA00022989"/>
    </source>
</evidence>
<dbReference type="GO" id="GO:0005794">
    <property type="term" value="C:Golgi apparatus"/>
    <property type="evidence" value="ECO:0007669"/>
    <property type="project" value="TreeGrafter"/>
</dbReference>
<keyword evidence="5 7" id="KW-0472">Membrane</keyword>
<evidence type="ECO:0000313" key="10">
    <source>
        <dbReference type="EMBL" id="KAK4147228.1"/>
    </source>
</evidence>
<dbReference type="GO" id="GO:0000822">
    <property type="term" value="F:inositol hexakisphosphate binding"/>
    <property type="evidence" value="ECO:0007669"/>
    <property type="project" value="TreeGrafter"/>
</dbReference>
<name>A0AAN6V9B7_9PEZI</name>
<feature type="compositionally biased region" description="Low complexity" evidence="6">
    <location>
        <begin position="939"/>
        <end position="978"/>
    </location>
</feature>
<feature type="region of interest" description="Disordered" evidence="6">
    <location>
        <begin position="893"/>
        <end position="987"/>
    </location>
</feature>
<reference evidence="10" key="1">
    <citation type="journal article" date="2023" name="Mol. Phylogenet. Evol.">
        <title>Genome-scale phylogeny and comparative genomics of the fungal order Sordariales.</title>
        <authorList>
            <person name="Hensen N."/>
            <person name="Bonometti L."/>
            <person name="Westerberg I."/>
            <person name="Brannstrom I.O."/>
            <person name="Guillou S."/>
            <person name="Cros-Aarteil S."/>
            <person name="Calhoun S."/>
            <person name="Haridas S."/>
            <person name="Kuo A."/>
            <person name="Mondo S."/>
            <person name="Pangilinan J."/>
            <person name="Riley R."/>
            <person name="LaButti K."/>
            <person name="Andreopoulos B."/>
            <person name="Lipzen A."/>
            <person name="Chen C."/>
            <person name="Yan M."/>
            <person name="Daum C."/>
            <person name="Ng V."/>
            <person name="Clum A."/>
            <person name="Steindorff A."/>
            <person name="Ohm R.A."/>
            <person name="Martin F."/>
            <person name="Silar P."/>
            <person name="Natvig D.O."/>
            <person name="Lalanne C."/>
            <person name="Gautier V."/>
            <person name="Ament-Velasquez S.L."/>
            <person name="Kruys A."/>
            <person name="Hutchinson M.I."/>
            <person name="Powell A.J."/>
            <person name="Barry K."/>
            <person name="Miller A.N."/>
            <person name="Grigoriev I.V."/>
            <person name="Debuchy R."/>
            <person name="Gladieux P."/>
            <person name="Hiltunen Thoren M."/>
            <person name="Johannesson H."/>
        </authorList>
    </citation>
    <scope>NUCLEOTIDE SEQUENCE</scope>
    <source>
        <strain evidence="10">CBS 141.50</strain>
    </source>
</reference>
<gene>
    <name evidence="10" type="ORF">C8A04DRAFT_34420</name>
</gene>
<feature type="region of interest" description="Disordered" evidence="6">
    <location>
        <begin position="272"/>
        <end position="306"/>
    </location>
</feature>
<dbReference type="PROSITE" id="PS51380">
    <property type="entry name" value="EXS"/>
    <property type="match status" value="1"/>
</dbReference>
<dbReference type="PANTHER" id="PTHR10783">
    <property type="entry name" value="XENOTROPIC AND POLYTROPIC RETROVIRUS RECEPTOR 1-RELATED"/>
    <property type="match status" value="1"/>
</dbReference>
<evidence type="ECO:0000256" key="5">
    <source>
        <dbReference type="ARBA" id="ARBA00023136"/>
    </source>
</evidence>
<feature type="region of interest" description="Disordered" evidence="6">
    <location>
        <begin position="72"/>
        <end position="128"/>
    </location>
</feature>
<reference evidence="10" key="2">
    <citation type="submission" date="2023-05" db="EMBL/GenBank/DDBJ databases">
        <authorList>
            <consortium name="Lawrence Berkeley National Laboratory"/>
            <person name="Steindorff A."/>
            <person name="Hensen N."/>
            <person name="Bonometti L."/>
            <person name="Westerberg I."/>
            <person name="Brannstrom I.O."/>
            <person name="Guillou S."/>
            <person name="Cros-Aarteil S."/>
            <person name="Calhoun S."/>
            <person name="Haridas S."/>
            <person name="Kuo A."/>
            <person name="Mondo S."/>
            <person name="Pangilinan J."/>
            <person name="Riley R."/>
            <person name="Labutti K."/>
            <person name="Andreopoulos B."/>
            <person name="Lipzen A."/>
            <person name="Chen C."/>
            <person name="Yanf M."/>
            <person name="Daum C."/>
            <person name="Ng V."/>
            <person name="Clum A."/>
            <person name="Ohm R."/>
            <person name="Martin F."/>
            <person name="Silar P."/>
            <person name="Natvig D."/>
            <person name="Lalanne C."/>
            <person name="Gautier V."/>
            <person name="Ament-Velasquez S.L."/>
            <person name="Kruys A."/>
            <person name="Hutchinson M.I."/>
            <person name="Powell A.J."/>
            <person name="Barry K."/>
            <person name="Miller A.N."/>
            <person name="Grigoriev I.V."/>
            <person name="Debuchy R."/>
            <person name="Gladieux P."/>
            <person name="Thoren M.H."/>
            <person name="Johannesson H."/>
        </authorList>
    </citation>
    <scope>NUCLEOTIDE SEQUENCE</scope>
    <source>
        <strain evidence="10">CBS 141.50</strain>
    </source>
</reference>
<feature type="compositionally biased region" description="Low complexity" evidence="6">
    <location>
        <begin position="115"/>
        <end position="128"/>
    </location>
</feature>
<feature type="transmembrane region" description="Helical" evidence="7">
    <location>
        <begin position="562"/>
        <end position="581"/>
    </location>
</feature>
<feature type="compositionally biased region" description="Acidic residues" evidence="6">
    <location>
        <begin position="1038"/>
        <end position="1066"/>
    </location>
</feature>
<accession>A0AAN6V9B7</accession>
<organism evidence="10 11">
    <name type="scientific">Dichotomopilus funicola</name>
    <dbReference type="NCBI Taxonomy" id="1934379"/>
    <lineage>
        <taxon>Eukaryota</taxon>
        <taxon>Fungi</taxon>
        <taxon>Dikarya</taxon>
        <taxon>Ascomycota</taxon>
        <taxon>Pezizomycotina</taxon>
        <taxon>Sordariomycetes</taxon>
        <taxon>Sordariomycetidae</taxon>
        <taxon>Sordariales</taxon>
        <taxon>Chaetomiaceae</taxon>
        <taxon>Dichotomopilus</taxon>
    </lineage>
</organism>
<feature type="region of interest" description="Disordered" evidence="6">
    <location>
        <begin position="1003"/>
        <end position="1123"/>
    </location>
</feature>
<dbReference type="GO" id="GO:0016036">
    <property type="term" value="P:cellular response to phosphate starvation"/>
    <property type="evidence" value="ECO:0007669"/>
    <property type="project" value="TreeGrafter"/>
</dbReference>
<feature type="region of interest" description="Disordered" evidence="6">
    <location>
        <begin position="142"/>
        <end position="174"/>
    </location>
</feature>
<evidence type="ECO:0000256" key="2">
    <source>
        <dbReference type="ARBA" id="ARBA00009665"/>
    </source>
</evidence>
<evidence type="ECO:0000259" key="9">
    <source>
        <dbReference type="PROSITE" id="PS51382"/>
    </source>
</evidence>
<protein>
    <submittedName>
        <fullName evidence="10">Uncharacterized protein</fullName>
    </submittedName>
</protein>
<evidence type="ECO:0000256" key="6">
    <source>
        <dbReference type="SAM" id="MobiDB-lite"/>
    </source>
</evidence>
<feature type="compositionally biased region" description="Low complexity" evidence="6">
    <location>
        <begin position="904"/>
        <end position="931"/>
    </location>
</feature>
<dbReference type="Proteomes" id="UP001302676">
    <property type="component" value="Unassembled WGS sequence"/>
</dbReference>
<dbReference type="GeneID" id="87819431"/>
<feature type="transmembrane region" description="Helical" evidence="7">
    <location>
        <begin position="474"/>
        <end position="493"/>
    </location>
</feature>
<keyword evidence="4 7" id="KW-1133">Transmembrane helix</keyword>
<comment type="similarity">
    <text evidence="2">Belongs to the SYG1 (TC 2.A.94) family.</text>
</comment>
<dbReference type="GO" id="GO:0005886">
    <property type="term" value="C:plasma membrane"/>
    <property type="evidence" value="ECO:0007669"/>
    <property type="project" value="TreeGrafter"/>
</dbReference>
<feature type="compositionally biased region" description="Gly residues" evidence="6">
    <location>
        <begin position="1018"/>
        <end position="1037"/>
    </location>
</feature>
<evidence type="ECO:0000313" key="11">
    <source>
        <dbReference type="Proteomes" id="UP001302676"/>
    </source>
</evidence>
<dbReference type="GO" id="GO:0006817">
    <property type="term" value="P:phosphate ion transport"/>
    <property type="evidence" value="ECO:0007669"/>
    <property type="project" value="TreeGrafter"/>
</dbReference>
<feature type="transmembrane region" description="Helical" evidence="7">
    <location>
        <begin position="739"/>
        <end position="762"/>
    </location>
</feature>
<dbReference type="PROSITE" id="PS51382">
    <property type="entry name" value="SPX"/>
    <property type="match status" value="1"/>
</dbReference>
<feature type="transmembrane region" description="Helical" evidence="7">
    <location>
        <begin position="513"/>
        <end position="533"/>
    </location>
</feature>
<feature type="transmembrane region" description="Helical" evidence="7">
    <location>
        <begin position="714"/>
        <end position="733"/>
    </location>
</feature>
<sequence>MKFAKELDQDAVPEWRVKYLNYKAGKKHVKAVTRAISRANASPILARKGTATPVGTQQPRGNTPASFFGISHHFTPPRKTDDGQRLYGSQSPATKQQGGERLGLAGSPGSGIRYGSIGPSASRGRAASYASGRHDFALPAPAIKVPSNSESGDRDGDTGPTSGPLPRSASMAASAQIYQRSPSFPMLPSAGPPATPRQRLTRLFSAGSEVPRRSPSKADIGMQNLDYVRAAERDFFAFLDGELDKIETFYREKEEQATDRLAALRAQLHEMRNRRTAEIAESKRRREENRDNGHTGDDTPARPEDAHHHWIDPIKDRLLKPGPNSKALTKMTRTPVMTGQVGGGGGGDPGKDYVRRPSAAVHDVPYRTAKRKLKLALQEFYRSLELLKSYALLNRTAFRKLNKKYDKGVNAKPPYRYMNEKVNKSWFVNSDILDGHIRTVEDLYARYFERGNHKIAAGKLRALHKSRGDWSGSAFRSGLMIGVGAVFAVQGLSFGSEILFSNESPTLIEQTSYLLQLYGGYFLVLLLFTLFTLDCRIWLKNKVNYPFIFEFDARNFLDWKQVAEFPAFFFALFGVCIWLNFARVGNWEELYLYYPVILIGISLVIIFLPVPILHHKARTWFLYSHYRLLLSGLYPVEFRDFFLGDIWCSLTYATCNIELFFCLYANSWNNPSQCNSTHSRLLGFFNALPPIWRALQCVRRYRDTRNVFPHLVNCGKYGMTILTAVLLSVYRMSDSKTNISLFIAFATVNAVYCSIWDLFMDFSLLQAGAHRRLLRNITAIRPVWIYYAIMIIDPILRFSWIFYAIFTHRTQHSTIVSFLVGLAEVFRRGMWTLLRVENEHCANVAQYKASRDTPLPYRLEQFVQRPSIEAAAAAAAAATVPTVDGADAETAKLTLTPGIPGTPAPSSLRPPATATSAATTTAPSRSDTGALLPPPTTPSPGRTTTGPTAPVPAPTTLESGTATSTATTTGATLPRSTSGVNVFRNRRSSTVGKRSILQAMAEAHKQDFEKRRRPGTGTAAGAGGAGGDTADGEGAGAGEEEDGVEGSEEGGDIAEDEDKDVVEDEAGPPGGKKNGKGRAGKEEEEDRIGEVVKEETDDDNDEGGVMMGQDQGGGVSKKGSGKK</sequence>
<proteinExistence type="inferred from homology"/>
<dbReference type="InterPro" id="IPR004331">
    <property type="entry name" value="SPX_dom"/>
</dbReference>
<dbReference type="Pfam" id="PF03124">
    <property type="entry name" value="EXS"/>
    <property type="match status" value="1"/>
</dbReference>
<feature type="domain" description="EXS" evidence="8">
    <location>
        <begin position="673"/>
        <end position="867"/>
    </location>
</feature>
<feature type="domain" description="SPX" evidence="9">
    <location>
        <begin position="1"/>
        <end position="419"/>
    </location>
</feature>
<comment type="caution">
    <text evidence="10">The sequence shown here is derived from an EMBL/GenBank/DDBJ whole genome shotgun (WGS) entry which is preliminary data.</text>
</comment>
<dbReference type="InterPro" id="IPR004342">
    <property type="entry name" value="EXS_C"/>
</dbReference>
<dbReference type="PANTHER" id="PTHR10783:SF103">
    <property type="entry name" value="SOLUTE CARRIER FAMILY 53 MEMBER 1"/>
    <property type="match status" value="1"/>
</dbReference>
<dbReference type="EMBL" id="MU853557">
    <property type="protein sequence ID" value="KAK4147228.1"/>
    <property type="molecule type" value="Genomic_DNA"/>
</dbReference>
<evidence type="ECO:0000256" key="3">
    <source>
        <dbReference type="ARBA" id="ARBA00022692"/>
    </source>
</evidence>